<dbReference type="OrthoDB" id="242766at2759"/>
<feature type="domain" description="DUF155" evidence="2">
    <location>
        <begin position="162"/>
        <end position="209"/>
    </location>
</feature>
<dbReference type="GO" id="GO:0070131">
    <property type="term" value="P:positive regulation of mitochondrial translation"/>
    <property type="evidence" value="ECO:0007669"/>
    <property type="project" value="TreeGrafter"/>
</dbReference>
<dbReference type="AlphaFoldDB" id="A0A504YHC5"/>
<evidence type="ECO:0000313" key="4">
    <source>
        <dbReference type="Proteomes" id="UP000316759"/>
    </source>
</evidence>
<reference evidence="3 4" key="1">
    <citation type="submission" date="2019-04" db="EMBL/GenBank/DDBJ databases">
        <title>Annotation for the trematode Fasciola gigantica.</title>
        <authorList>
            <person name="Choi Y.-J."/>
        </authorList>
    </citation>
    <scope>NUCLEOTIDE SEQUENCE [LARGE SCALE GENOMIC DNA]</scope>
    <source>
        <strain evidence="3">Uganda_cow_1</strain>
    </source>
</reference>
<dbReference type="PANTHER" id="PTHR16255:SF1">
    <property type="entry name" value="REQUIRED FOR MEIOTIC NUCLEAR DIVISION PROTEIN 1 HOMOLOG"/>
    <property type="match status" value="1"/>
</dbReference>
<evidence type="ECO:0000313" key="3">
    <source>
        <dbReference type="EMBL" id="TPP60594.1"/>
    </source>
</evidence>
<dbReference type="STRING" id="46835.A0A504YHC5"/>
<gene>
    <name evidence="3" type="ORF">FGIG_02877</name>
</gene>
<proteinExistence type="inferred from homology"/>
<name>A0A504YHC5_FASGI</name>
<comment type="caution">
    <text evidence="3">The sequence shown here is derived from an EMBL/GenBank/DDBJ whole genome shotgun (WGS) entry which is preliminary data.</text>
</comment>
<evidence type="ECO:0000256" key="1">
    <source>
        <dbReference type="ARBA" id="ARBA00008306"/>
    </source>
</evidence>
<dbReference type="Proteomes" id="UP000316759">
    <property type="component" value="Unassembled WGS sequence"/>
</dbReference>
<dbReference type="InterPro" id="IPR051624">
    <property type="entry name" value="RMD1/Sad1-interacting"/>
</dbReference>
<comment type="similarity">
    <text evidence="1">Belongs to the RMD1/sif2 family.</text>
</comment>
<dbReference type="PANTHER" id="PTHR16255">
    <property type="entry name" value="REQUIRED FOR MEIOTIC NUCLEAR DIVISION PROTEIN 1 HOMOLOG"/>
    <property type="match status" value="1"/>
</dbReference>
<protein>
    <submittedName>
        <fullName evidence="3">Glutathione synthetase</fullName>
    </submittedName>
</protein>
<accession>A0A504YHC5</accession>
<organism evidence="3 4">
    <name type="scientific">Fasciola gigantica</name>
    <name type="common">Giant liver fluke</name>
    <dbReference type="NCBI Taxonomy" id="46835"/>
    <lineage>
        <taxon>Eukaryota</taxon>
        <taxon>Metazoa</taxon>
        <taxon>Spiralia</taxon>
        <taxon>Lophotrochozoa</taxon>
        <taxon>Platyhelminthes</taxon>
        <taxon>Trematoda</taxon>
        <taxon>Digenea</taxon>
        <taxon>Plagiorchiida</taxon>
        <taxon>Echinostomata</taxon>
        <taxon>Echinostomatoidea</taxon>
        <taxon>Fasciolidae</taxon>
        <taxon>Fasciola</taxon>
    </lineage>
</organism>
<dbReference type="GO" id="GO:0005739">
    <property type="term" value="C:mitochondrion"/>
    <property type="evidence" value="ECO:0007669"/>
    <property type="project" value="UniProtKB-ARBA"/>
</dbReference>
<evidence type="ECO:0000259" key="2">
    <source>
        <dbReference type="Pfam" id="PF02582"/>
    </source>
</evidence>
<dbReference type="InterPro" id="IPR003734">
    <property type="entry name" value="DUF155"/>
</dbReference>
<keyword evidence="4" id="KW-1185">Reference proteome</keyword>
<dbReference type="Pfam" id="PF02582">
    <property type="entry name" value="DUF155"/>
    <property type="match status" value="1"/>
</dbReference>
<sequence>MSFWATNGIRISCTLWGRVLSGPVNSGPLTRSSFVPVGIAQPYAAVFSTGIDPGHPIEGTKRLGNSVVEKLKKKKEPNLGLGVPLTTSHLNKKRQEKLRENNGFMEIAAYGVAQLVDLDSLRKEFKKDAAYRSVPLPADLNLEVLLISADPNSQSDVVPRDAFIFRHLLNVSTSMIETPDFYWDRPDIERLHDQLRSVLSISSRTRVLNSRLNMCCELTQILSNHLQSRHSAHLEWMIIILILVEVCFEASHYLHNRRRELEAHNVLAESHPSEQLHA</sequence>
<dbReference type="EMBL" id="SUNJ01009203">
    <property type="protein sequence ID" value="TPP60594.1"/>
    <property type="molecule type" value="Genomic_DNA"/>
</dbReference>